<dbReference type="EMBL" id="MT144830">
    <property type="protein sequence ID" value="QJI00131.1"/>
    <property type="molecule type" value="Genomic_DNA"/>
</dbReference>
<protein>
    <submittedName>
        <fullName evidence="2">Uncharacterized protein</fullName>
    </submittedName>
</protein>
<accession>A0A6M3XQ53</accession>
<dbReference type="AlphaFoldDB" id="A0A6M3XQ53"/>
<reference evidence="2" key="1">
    <citation type="submission" date="2020-03" db="EMBL/GenBank/DDBJ databases">
        <title>The deep terrestrial virosphere.</title>
        <authorList>
            <person name="Holmfeldt K."/>
            <person name="Nilsson E."/>
            <person name="Simone D."/>
            <person name="Lopez-Fernandez M."/>
            <person name="Wu X."/>
            <person name="de Brujin I."/>
            <person name="Lundin D."/>
            <person name="Andersson A."/>
            <person name="Bertilsson S."/>
            <person name="Dopson M."/>
        </authorList>
    </citation>
    <scope>NUCLEOTIDE SEQUENCE</scope>
    <source>
        <strain evidence="1">MM415A02511</strain>
        <strain evidence="2">TM448B01831</strain>
    </source>
</reference>
<name>A0A6M3XQ53_9ZZZZ</name>
<evidence type="ECO:0000313" key="1">
    <source>
        <dbReference type="EMBL" id="QJA73039.1"/>
    </source>
</evidence>
<dbReference type="EMBL" id="MT141997">
    <property type="protein sequence ID" value="QJA73039.1"/>
    <property type="molecule type" value="Genomic_DNA"/>
</dbReference>
<gene>
    <name evidence="1" type="ORF">MM415A02511_0009</name>
    <name evidence="2" type="ORF">TM448B01831_0012</name>
</gene>
<sequence>MYVTTKQTDTERSLAVEEILEDIPGGGVIEKDDIPTSSSGIKEGTLVGVDTSGIYHIVKTAMVAHAASTNANALVVYDNHEFKVGDHLGTSASGIASGCIITAIAASGAGLGIITCAWAGPNIAASGILVAATGLGHSFFKYNPVGISTNYVERDKENTGCGIVVRGRVRQNLMPYHIDDTLKTKLPLIRFV</sequence>
<organism evidence="2">
    <name type="scientific">viral metagenome</name>
    <dbReference type="NCBI Taxonomy" id="1070528"/>
    <lineage>
        <taxon>unclassified sequences</taxon>
        <taxon>metagenomes</taxon>
        <taxon>organismal metagenomes</taxon>
    </lineage>
</organism>
<proteinExistence type="predicted"/>
<evidence type="ECO:0000313" key="2">
    <source>
        <dbReference type="EMBL" id="QJI00131.1"/>
    </source>
</evidence>